<evidence type="ECO:0000313" key="1">
    <source>
        <dbReference type="EMBL" id="RGS39818.1"/>
    </source>
</evidence>
<dbReference type="RefSeq" id="WP_118401515.1">
    <property type="nucleotide sequence ID" value="NZ_JADNFX010000055.1"/>
</dbReference>
<dbReference type="NCBIfam" id="TIGR04183">
    <property type="entry name" value="Por_Secre_tail"/>
    <property type="match status" value="1"/>
</dbReference>
<dbReference type="InterPro" id="IPR026444">
    <property type="entry name" value="Secre_tail"/>
</dbReference>
<reference evidence="1 2" key="1">
    <citation type="submission" date="2018-08" db="EMBL/GenBank/DDBJ databases">
        <title>A genome reference for cultivated species of the human gut microbiota.</title>
        <authorList>
            <person name="Zou Y."/>
            <person name="Xue W."/>
            <person name="Luo G."/>
        </authorList>
    </citation>
    <scope>NUCLEOTIDE SEQUENCE [LARGE SCALE GENOMIC DNA]</scope>
    <source>
        <strain evidence="1 2">AF22-3AC</strain>
    </source>
</reference>
<dbReference type="Gene3D" id="1.20.1270.90">
    <property type="entry name" value="AF1782-like"/>
    <property type="match status" value="2"/>
</dbReference>
<organism evidence="1 2">
    <name type="scientific">Bacteroides cellulosilyticus</name>
    <dbReference type="NCBI Taxonomy" id="246787"/>
    <lineage>
        <taxon>Bacteria</taxon>
        <taxon>Pseudomonadati</taxon>
        <taxon>Bacteroidota</taxon>
        <taxon>Bacteroidia</taxon>
        <taxon>Bacteroidales</taxon>
        <taxon>Bacteroidaceae</taxon>
        <taxon>Bacteroides</taxon>
    </lineage>
</organism>
<gene>
    <name evidence="1" type="ORF">DWX97_00605</name>
</gene>
<dbReference type="EMBL" id="QRVJ01000001">
    <property type="protein sequence ID" value="RGS39818.1"/>
    <property type="molecule type" value="Genomic_DNA"/>
</dbReference>
<proteinExistence type="predicted"/>
<name>A0A412INT8_9BACE</name>
<dbReference type="Proteomes" id="UP000283341">
    <property type="component" value="Unassembled WGS sequence"/>
</dbReference>
<sequence>MKTCFIFIFFILLGIGIPVHAQHLDEIVFGDEVSEMQHGLTTYSPSKTAISSGGLLNQTSRFFLPNTENPFQGAYTGIYGGEINLTLKVDGECQNYFTVKFSGSEGNDERIIMEVEGKEVGNRYHSNEDYFLGELNKVGPGSFCFRTMPIPRTLTDGKEYVKVRLRATGRFYGYGTQSQYATYQRAMTGNTIGLYKMFVHTDPGFAIPKSELGGRTPSYSASESNASTSLITLKENAISNANSYFTSLLNGGDFIKTDPNNYYHPVEALAQAYFIPEVSKIYQKQSVIDKLLKFLDNMVVNNYNNEQTAKASWGGAFGRQGYAMSLIFDKINQSFLNEVVDLGGGAGKTRREQWCETFKSSFDFGAGSRKTITNQEMECAASVYGAALALYKLDATTYATYPTIGLRMVQEACGVKEFTGNVTNLNSTNPQLGSPATSNKGDGYFWMTEKGTSHEPGWVGPDCYGNLGGKMMEMYKMTIHHLGGKGDVDILQMAINHVKTQALFTYPFVGSDGKKDILGEGYICYRNQAVPGESFYTSFSVAGISKNETLLGYLKQAIKDGRFQSPSSSEFKHTSNLYIFETIGILNASNSTIQIPTTPGEPDFCFADEENGVVSIKKGEEQLMLNFYFREEADNRLVRGHHITTDYQRFFEVKTDKTEARYVASYRTRDGWVNGPSTSYGTPPDNPTSAYEGQVEYYNSYDGVNYNTGRLLKDYYFLRYGKFLIAMNTLSDASKTIEFPNELVGASAWQFHTETSITLPATMQLPPCSTYVFILDDNTTQAGLITDNLADISTNKDLLKAAVSEKEAFAQLPETALNISLVGMGGKYKPDLFLRFMRELSYAKTIANNSKVTQEIVDIALADLNNAYSALINETFTYDPCPIPGMVNFDKKMATGGTITIGSASGDIGSTRQGAYVVVPLLATVSGNYIVTIKAATTRGSDVSPRINLALIDESTDFVNYKVDEKDSKLIKQESSWSNYSEYKWSFDLNANDLKFMRLTFLVNDAGWAVNVGDIVFKLSSSWERLQELISNAQEILDTFSNPTNPEYASISDEDRNMLKSAIENAKTISSDASDDDCNNGMNTLQNAIDRFYEAITTMNMIPGAINLSSYEETFGSIKVGDIIDATKNNSGIIYKVRPRTDGIYIPSISASTNTEAADNPRVNISVSSDLEILKEQTVDPDNSVLVEKGANGWNTFKTYKFPETAPLSANQDYYILLRFLTDVNWCVNLNSLSMILKDTGTSIEEPEMGKPVIFYPNPAANYIIAGCSGKIMISDLKGITHINRLVSAGERIDLRILTSGFYIVHMISNDKLYVAKMIKK</sequence>
<accession>A0A412INT8</accession>
<evidence type="ECO:0000313" key="2">
    <source>
        <dbReference type="Proteomes" id="UP000283341"/>
    </source>
</evidence>
<comment type="caution">
    <text evidence="1">The sequence shown here is derived from an EMBL/GenBank/DDBJ whole genome shotgun (WGS) entry which is preliminary data.</text>
</comment>
<protein>
    <submittedName>
        <fullName evidence="1">T9SS C-terminal target domain-containing protein</fullName>
    </submittedName>
</protein>